<sequence>MESSGREITLQESEILRYLGYRGQEKPKNIMNKISGVKKECRDFFTPKFIYEEYNLKKRENKIELIGTNLLLEGIDIYNLLKDCDRCVLMAVTLGNDVERRIRFYEKVDLTKGLIFDACATTGVEEVCDLVEEEIKSKYVNEGEELTFRYSPGYGDLDLSIQKDFINVLNCERRIGVKVSEHMVLFPRKSVTAILGIKKYSGKKGKKSCINCNNYDRCVYRKEGIDFECKRVY</sequence>
<reference evidence="1 2" key="1">
    <citation type="journal article" date="2021" name="Cell Host Microbe">
        <title>in vivo commensal control of Clostridioides difficile virulence.</title>
        <authorList>
            <person name="Girinathan B.P."/>
            <person name="Dibenedetto N."/>
            <person name="Worley J.N."/>
            <person name="Peltier J."/>
            <person name="Arrieta-Ortiz M.L."/>
            <person name="Rupa Christinal Immanuel S."/>
            <person name="Lavin R."/>
            <person name="Delaney M.L."/>
            <person name="Cummins C."/>
            <person name="Hoffmann M."/>
            <person name="Luo Y."/>
            <person name="Gonzalez-Escalona N."/>
            <person name="Allard M."/>
            <person name="Onderdonk A.B."/>
            <person name="Gerber G.K."/>
            <person name="Sonenshein A.L."/>
            <person name="Baliga N."/>
            <person name="Dupuy B."/>
            <person name="Bry L."/>
        </authorList>
    </citation>
    <scope>NUCLEOTIDE SEQUENCE [LARGE SCALE GENOMIC DNA]</scope>
    <source>
        <strain evidence="1 2">DSM 599</strain>
    </source>
</reference>
<dbReference type="Gene3D" id="3.40.109.40">
    <property type="match status" value="1"/>
</dbReference>
<name>A0ABS7KWJ3_CLOSR</name>
<proteinExistence type="predicted"/>
<dbReference type="SUPFAM" id="SSF56507">
    <property type="entry name" value="Methionine synthase activation domain-like"/>
    <property type="match status" value="1"/>
</dbReference>
<dbReference type="InterPro" id="IPR037010">
    <property type="entry name" value="VitB12-dep_Met_synth_activ_sf"/>
</dbReference>
<keyword evidence="2" id="KW-1185">Reference proteome</keyword>
<dbReference type="PIRSF" id="PIRSF037984">
    <property type="entry name" value="Met_synth_TM0269_prd"/>
    <property type="match status" value="1"/>
</dbReference>
<dbReference type="EMBL" id="JAIKTU010000005">
    <property type="protein sequence ID" value="MBY0755156.1"/>
    <property type="molecule type" value="Genomic_DNA"/>
</dbReference>
<gene>
    <name evidence="1" type="ORF">K5V21_06780</name>
</gene>
<dbReference type="Proteomes" id="UP001299068">
    <property type="component" value="Unassembled WGS sequence"/>
</dbReference>
<protein>
    <submittedName>
        <fullName evidence="1">Methionine synthase</fullName>
    </submittedName>
</protein>
<accession>A0ABS7KWJ3</accession>
<comment type="caution">
    <text evidence="1">The sequence shown here is derived from an EMBL/GenBank/DDBJ whole genome shotgun (WGS) entry which is preliminary data.</text>
</comment>
<evidence type="ECO:0000313" key="2">
    <source>
        <dbReference type="Proteomes" id="UP001299068"/>
    </source>
</evidence>
<dbReference type="InterPro" id="IPR017342">
    <property type="entry name" value="S-AdoMet-dep_Met_synth_prd"/>
</dbReference>
<organism evidence="1 2">
    <name type="scientific">Clostridium sardiniense</name>
    <name type="common">Clostridium absonum</name>
    <dbReference type="NCBI Taxonomy" id="29369"/>
    <lineage>
        <taxon>Bacteria</taxon>
        <taxon>Bacillati</taxon>
        <taxon>Bacillota</taxon>
        <taxon>Clostridia</taxon>
        <taxon>Eubacteriales</taxon>
        <taxon>Clostridiaceae</taxon>
        <taxon>Clostridium</taxon>
    </lineage>
</organism>
<evidence type="ECO:0000313" key="1">
    <source>
        <dbReference type="EMBL" id="MBY0755156.1"/>
    </source>
</evidence>